<dbReference type="EMBL" id="DS945715">
    <property type="protein sequence ID" value="EEC18608.1"/>
    <property type="molecule type" value="Genomic_DNA"/>
</dbReference>
<dbReference type="EnsemblMetazoa" id="ISCW014171-RA">
    <property type="protein sequence ID" value="ISCW014171-PA"/>
    <property type="gene ID" value="ISCW014171"/>
</dbReference>
<name>B7QID6_IXOSC</name>
<dbReference type="HOGENOM" id="CLU_1772737_0_0_1"/>
<dbReference type="AlphaFoldDB" id="B7QID6"/>
<feature type="region of interest" description="Disordered" evidence="1">
    <location>
        <begin position="1"/>
        <end position="94"/>
    </location>
</feature>
<feature type="non-terminal residue" evidence="2">
    <location>
        <position position="147"/>
    </location>
</feature>
<evidence type="ECO:0000313" key="4">
    <source>
        <dbReference type="Proteomes" id="UP000001555"/>
    </source>
</evidence>
<dbReference type="EMBL" id="ABJB010599868">
    <property type="status" value="NOT_ANNOTATED_CDS"/>
    <property type="molecule type" value="Genomic_DNA"/>
</dbReference>
<evidence type="ECO:0000313" key="3">
    <source>
        <dbReference type="EnsemblMetazoa" id="ISCW014171-PA"/>
    </source>
</evidence>
<feature type="compositionally biased region" description="Polar residues" evidence="1">
    <location>
        <begin position="1"/>
        <end position="17"/>
    </location>
</feature>
<reference evidence="2 4" key="1">
    <citation type="submission" date="2008-03" db="EMBL/GenBank/DDBJ databases">
        <title>Annotation of Ixodes scapularis.</title>
        <authorList>
            <consortium name="Ixodes scapularis Genome Project Consortium"/>
            <person name="Caler E."/>
            <person name="Hannick L.I."/>
            <person name="Bidwell S."/>
            <person name="Joardar V."/>
            <person name="Thiagarajan M."/>
            <person name="Amedeo P."/>
            <person name="Galinsky K.J."/>
            <person name="Schobel S."/>
            <person name="Inman J."/>
            <person name="Hostetler J."/>
            <person name="Miller J."/>
            <person name="Hammond M."/>
            <person name="Megy K."/>
            <person name="Lawson D."/>
            <person name="Kodira C."/>
            <person name="Sutton G."/>
            <person name="Meyer J."/>
            <person name="Hill C.A."/>
            <person name="Birren B."/>
            <person name="Nene V."/>
            <person name="Collins F."/>
            <person name="Alarcon-Chaidez F."/>
            <person name="Wikel S."/>
            <person name="Strausberg R."/>
        </authorList>
    </citation>
    <scope>NUCLEOTIDE SEQUENCE [LARGE SCALE GENOMIC DNA]</scope>
    <source>
        <strain evidence="4">Wikel</strain>
        <strain evidence="2">Wikel colony</strain>
    </source>
</reference>
<dbReference type="VEuPathDB" id="VectorBase:ISCW014171"/>
<reference evidence="3" key="2">
    <citation type="submission" date="2020-05" db="UniProtKB">
        <authorList>
            <consortium name="EnsemblMetazoa"/>
        </authorList>
    </citation>
    <scope>IDENTIFICATION</scope>
    <source>
        <strain evidence="3">wikel</strain>
    </source>
</reference>
<feature type="non-terminal residue" evidence="2">
    <location>
        <position position="1"/>
    </location>
</feature>
<proteinExistence type="predicted"/>
<protein>
    <submittedName>
        <fullName evidence="2 3">Uncharacterized protein</fullName>
    </submittedName>
</protein>
<evidence type="ECO:0000256" key="1">
    <source>
        <dbReference type="SAM" id="MobiDB-lite"/>
    </source>
</evidence>
<dbReference type="InParanoid" id="B7QID6"/>
<gene>
    <name evidence="2" type="ORF">IscW_ISCW014171</name>
</gene>
<organism>
    <name type="scientific">Ixodes scapularis</name>
    <name type="common">Black-legged tick</name>
    <name type="synonym">Deer tick</name>
    <dbReference type="NCBI Taxonomy" id="6945"/>
    <lineage>
        <taxon>Eukaryota</taxon>
        <taxon>Metazoa</taxon>
        <taxon>Ecdysozoa</taxon>
        <taxon>Arthropoda</taxon>
        <taxon>Chelicerata</taxon>
        <taxon>Arachnida</taxon>
        <taxon>Acari</taxon>
        <taxon>Parasitiformes</taxon>
        <taxon>Ixodida</taxon>
        <taxon>Ixodoidea</taxon>
        <taxon>Ixodidae</taxon>
        <taxon>Ixodinae</taxon>
        <taxon>Ixodes</taxon>
    </lineage>
</organism>
<keyword evidence="4" id="KW-1185">Reference proteome</keyword>
<dbReference type="PaxDb" id="6945-B7QID6"/>
<sequence>QTIQFQTLTPEPTSNLPHTAEWVRRSPPPESLAHQPSEYAIRWSPLRPATLPHPDRDPATGASSWTVASTPPPSRTPQNTNTADASRYSPSTTCSPFPFPSHITHSCPFPRSSHYQQRIDKKFAFIVERSAPCDQQFAELANAYDEP</sequence>
<evidence type="ECO:0000313" key="2">
    <source>
        <dbReference type="EMBL" id="EEC18608.1"/>
    </source>
</evidence>
<dbReference type="Proteomes" id="UP000001555">
    <property type="component" value="Unassembled WGS sequence"/>
</dbReference>
<accession>B7QID6</accession>